<feature type="chain" id="PRO_5022108622" evidence="3">
    <location>
        <begin position="20"/>
        <end position="385"/>
    </location>
</feature>
<evidence type="ECO:0000256" key="1">
    <source>
        <dbReference type="ARBA" id="ARBA00004196"/>
    </source>
</evidence>
<evidence type="ECO:0000259" key="7">
    <source>
        <dbReference type="Pfam" id="PF25967"/>
    </source>
</evidence>
<dbReference type="NCBIfam" id="TIGR01730">
    <property type="entry name" value="RND_mfp"/>
    <property type="match status" value="1"/>
</dbReference>
<gene>
    <name evidence="8" type="ORF">FPL22_06360</name>
</gene>
<proteinExistence type="inferred from homology"/>
<dbReference type="RefSeq" id="WP_144229263.1">
    <property type="nucleotide sequence ID" value="NZ_CBCRVV010000019.1"/>
</dbReference>
<sequence length="385" mass="40455">MSLKHVLLPAAFASILVLAGCSKKTAAAPAAPAEVGVISVAPSAITLTRELPGRTSAFLVAEVRARVSGIVLQRHFTEGGDVKEGQLLYTIDPAPYQAALDSAKANLARADANAAVIRLQADRSKKLIDARAISQQEYDDVAASHLAAEADVAAAKAAVQTADINIGYTRVAAPVSGRIGLSQVTQGAYVQQGTATLLATIQQLDPLYVDLTQSSTDVLRLRRDLAAGKLQRAGESAAKAELLLDDNSVYSQNGTLQFSDVTVNASTNSITLRAIFPNPKNELLPGMFVRARLQEGTTPDAILVPQLAITRNSKGEATALVVGAENKVELRVLRTDRAVGNQWLIADGLKAGDQVIVQNLQRIRPGAVVKPVPATNVPASTVAAR</sequence>
<dbReference type="EMBL" id="VMBG01000001">
    <property type="protein sequence ID" value="TSJ78922.1"/>
    <property type="molecule type" value="Genomic_DNA"/>
</dbReference>
<dbReference type="PANTHER" id="PTHR30158:SF3">
    <property type="entry name" value="MULTIDRUG EFFLUX PUMP SUBUNIT ACRA-RELATED"/>
    <property type="match status" value="1"/>
</dbReference>
<feature type="domain" description="Multidrug resistance protein MdtA-like beta-barrel" evidence="6">
    <location>
        <begin position="206"/>
        <end position="297"/>
    </location>
</feature>
<accession>A0A556QQL2</accession>
<protein>
    <submittedName>
        <fullName evidence="8">Efflux RND transporter periplasmic adaptor subunit</fullName>
    </submittedName>
</protein>
<feature type="domain" description="Multidrug resistance protein MdtA-like alpha-helical hairpin" evidence="4">
    <location>
        <begin position="100"/>
        <end position="169"/>
    </location>
</feature>
<comment type="caution">
    <text evidence="8">The sequence shown here is derived from an EMBL/GenBank/DDBJ whole genome shotgun (WGS) entry which is preliminary data.</text>
</comment>
<evidence type="ECO:0000313" key="9">
    <source>
        <dbReference type="Proteomes" id="UP000315648"/>
    </source>
</evidence>
<evidence type="ECO:0000256" key="3">
    <source>
        <dbReference type="SAM" id="SignalP"/>
    </source>
</evidence>
<dbReference type="GO" id="GO:0022857">
    <property type="term" value="F:transmembrane transporter activity"/>
    <property type="evidence" value="ECO:0007669"/>
    <property type="project" value="InterPro"/>
</dbReference>
<dbReference type="Proteomes" id="UP000315648">
    <property type="component" value="Unassembled WGS sequence"/>
</dbReference>
<dbReference type="Pfam" id="PF25944">
    <property type="entry name" value="Beta-barrel_RND"/>
    <property type="match status" value="1"/>
</dbReference>
<dbReference type="FunFam" id="2.40.420.20:FF:000001">
    <property type="entry name" value="Efflux RND transporter periplasmic adaptor subunit"/>
    <property type="match status" value="1"/>
</dbReference>
<dbReference type="OrthoDB" id="9801814at2"/>
<dbReference type="InterPro" id="IPR058626">
    <property type="entry name" value="MdtA-like_b-barrel"/>
</dbReference>
<comment type="similarity">
    <text evidence="2">Belongs to the membrane fusion protein (MFP) (TC 8.A.1) family.</text>
</comment>
<evidence type="ECO:0000256" key="2">
    <source>
        <dbReference type="ARBA" id="ARBA00009477"/>
    </source>
</evidence>
<dbReference type="InterPro" id="IPR058627">
    <property type="entry name" value="MdtA-like_C"/>
</dbReference>
<dbReference type="Gene3D" id="2.40.30.170">
    <property type="match status" value="1"/>
</dbReference>
<dbReference type="Pfam" id="PF25876">
    <property type="entry name" value="HH_MFP_RND"/>
    <property type="match status" value="1"/>
</dbReference>
<dbReference type="PANTHER" id="PTHR30158">
    <property type="entry name" value="ACRA/E-RELATED COMPONENT OF DRUG EFFLUX TRANSPORTER"/>
    <property type="match status" value="1"/>
</dbReference>
<feature type="domain" description="Multidrug resistance protein MdtA-like C-terminal permuted SH3" evidence="7">
    <location>
        <begin position="300"/>
        <end position="362"/>
    </location>
</feature>
<dbReference type="InterPro" id="IPR058624">
    <property type="entry name" value="MdtA-like_HH"/>
</dbReference>
<dbReference type="InterPro" id="IPR006143">
    <property type="entry name" value="RND_pump_MFP"/>
</dbReference>
<keyword evidence="3" id="KW-0732">Signal</keyword>
<dbReference type="SUPFAM" id="SSF111369">
    <property type="entry name" value="HlyD-like secretion proteins"/>
    <property type="match status" value="1"/>
</dbReference>
<organism evidence="8 9">
    <name type="scientific">Rariglobus hedericola</name>
    <dbReference type="NCBI Taxonomy" id="2597822"/>
    <lineage>
        <taxon>Bacteria</taxon>
        <taxon>Pseudomonadati</taxon>
        <taxon>Verrucomicrobiota</taxon>
        <taxon>Opitutia</taxon>
        <taxon>Opitutales</taxon>
        <taxon>Opitutaceae</taxon>
        <taxon>Rariglobus</taxon>
    </lineage>
</organism>
<dbReference type="Pfam" id="PF25967">
    <property type="entry name" value="RND-MFP_C"/>
    <property type="match status" value="1"/>
</dbReference>
<comment type="subcellular location">
    <subcellularLocation>
        <location evidence="1">Cell envelope</location>
    </subcellularLocation>
</comment>
<evidence type="ECO:0000259" key="4">
    <source>
        <dbReference type="Pfam" id="PF25876"/>
    </source>
</evidence>
<dbReference type="GO" id="GO:0046677">
    <property type="term" value="P:response to antibiotic"/>
    <property type="evidence" value="ECO:0007669"/>
    <property type="project" value="TreeGrafter"/>
</dbReference>
<dbReference type="AlphaFoldDB" id="A0A556QQL2"/>
<evidence type="ECO:0000259" key="5">
    <source>
        <dbReference type="Pfam" id="PF25917"/>
    </source>
</evidence>
<keyword evidence="9" id="KW-1185">Reference proteome</keyword>
<evidence type="ECO:0000313" key="8">
    <source>
        <dbReference type="EMBL" id="TSJ78922.1"/>
    </source>
</evidence>
<feature type="signal peptide" evidence="3">
    <location>
        <begin position="1"/>
        <end position="19"/>
    </location>
</feature>
<feature type="domain" description="Multidrug resistance protein MdtA-like barrel-sandwich hybrid" evidence="5">
    <location>
        <begin position="60"/>
        <end position="202"/>
    </location>
</feature>
<evidence type="ECO:0000259" key="6">
    <source>
        <dbReference type="Pfam" id="PF25944"/>
    </source>
</evidence>
<name>A0A556QQL2_9BACT</name>
<reference evidence="8 9" key="1">
    <citation type="submission" date="2019-07" db="EMBL/GenBank/DDBJ databases">
        <title>Description of 53C-WASEF.</title>
        <authorList>
            <person name="Pitt A."/>
            <person name="Hahn M.W."/>
        </authorList>
    </citation>
    <scope>NUCLEOTIDE SEQUENCE [LARGE SCALE GENOMIC DNA]</scope>
    <source>
        <strain evidence="8 9">53C-WASEF</strain>
    </source>
</reference>
<dbReference type="Gene3D" id="2.40.50.100">
    <property type="match status" value="1"/>
</dbReference>
<dbReference type="Pfam" id="PF25917">
    <property type="entry name" value="BSH_RND"/>
    <property type="match status" value="1"/>
</dbReference>
<dbReference type="InterPro" id="IPR058625">
    <property type="entry name" value="MdtA-like_BSH"/>
</dbReference>
<dbReference type="Gene3D" id="2.40.420.20">
    <property type="match status" value="1"/>
</dbReference>
<dbReference type="PROSITE" id="PS51257">
    <property type="entry name" value="PROKAR_LIPOPROTEIN"/>
    <property type="match status" value="1"/>
</dbReference>
<dbReference type="Gene3D" id="1.10.287.470">
    <property type="entry name" value="Helix hairpin bin"/>
    <property type="match status" value="1"/>
</dbReference>
<dbReference type="GO" id="GO:0005886">
    <property type="term" value="C:plasma membrane"/>
    <property type="evidence" value="ECO:0007669"/>
    <property type="project" value="UniProtKB-SubCell"/>
</dbReference>